<name>A0A7X1TKV7_9BURK</name>
<dbReference type="EMBL" id="WHNP01000079">
    <property type="protein sequence ID" value="MPW22799.1"/>
    <property type="molecule type" value="Genomic_DNA"/>
</dbReference>
<dbReference type="Proteomes" id="UP000484381">
    <property type="component" value="Unassembled WGS sequence"/>
</dbReference>
<dbReference type="AlphaFoldDB" id="A0A7X1TKV7"/>
<dbReference type="RefSeq" id="WP_152767409.1">
    <property type="nucleotide sequence ID" value="NZ_WHNP01000079.1"/>
</dbReference>
<evidence type="ECO:0000313" key="2">
    <source>
        <dbReference type="EMBL" id="MPW22799.1"/>
    </source>
</evidence>
<reference evidence="2 3" key="1">
    <citation type="submission" date="2019-10" db="EMBL/GenBank/DDBJ databases">
        <title>Paraburkholderia sp. isolated from nodules of Mimosa pudica from Brazilian Atlantic Forest soils.</title>
        <authorList>
            <person name="Paulitsch F."/>
            <person name="Hungria M."/>
            <person name="Dall'Agnol R."/>
        </authorList>
    </citation>
    <scope>NUCLEOTIDE SEQUENCE [LARGE SCALE GENOMIC DNA]</scope>
    <source>
        <strain evidence="2 3">CNPSo 3157</strain>
    </source>
</reference>
<sequence>MHITFSKRQPGGSCVHELKLKTTYCKTVLKPPLASLPVNRNAVSARRRKDKRSKDETMNRHVAEKAFSNQTMP</sequence>
<feature type="region of interest" description="Disordered" evidence="1">
    <location>
        <begin position="40"/>
        <end position="73"/>
    </location>
</feature>
<keyword evidence="3" id="KW-1185">Reference proteome</keyword>
<feature type="compositionally biased region" description="Basic and acidic residues" evidence="1">
    <location>
        <begin position="52"/>
        <end position="64"/>
    </location>
</feature>
<evidence type="ECO:0000256" key="1">
    <source>
        <dbReference type="SAM" id="MobiDB-lite"/>
    </source>
</evidence>
<protein>
    <submittedName>
        <fullName evidence="2">Uncharacterized protein</fullName>
    </submittedName>
</protein>
<gene>
    <name evidence="2" type="ORF">GCT13_39875</name>
</gene>
<organism evidence="2 3">
    <name type="scientific">Paraburkholderia franconis</name>
    <dbReference type="NCBI Taxonomy" id="2654983"/>
    <lineage>
        <taxon>Bacteria</taxon>
        <taxon>Pseudomonadati</taxon>
        <taxon>Pseudomonadota</taxon>
        <taxon>Betaproteobacteria</taxon>
        <taxon>Burkholderiales</taxon>
        <taxon>Burkholderiaceae</taxon>
        <taxon>Paraburkholderia</taxon>
    </lineage>
</organism>
<accession>A0A7X1TKV7</accession>
<proteinExistence type="predicted"/>
<comment type="caution">
    <text evidence="2">The sequence shown here is derived from an EMBL/GenBank/DDBJ whole genome shotgun (WGS) entry which is preliminary data.</text>
</comment>
<evidence type="ECO:0000313" key="3">
    <source>
        <dbReference type="Proteomes" id="UP000484381"/>
    </source>
</evidence>